<comment type="caution">
    <text evidence="1">The sequence shown here is derived from an EMBL/GenBank/DDBJ whole genome shotgun (WGS) entry which is preliminary data.</text>
</comment>
<dbReference type="EMBL" id="AMFJ01000110">
    <property type="protein sequence ID" value="EKE29726.1"/>
    <property type="molecule type" value="Genomic_DNA"/>
</dbReference>
<accession>K2FET8</accession>
<reference evidence="1" key="1">
    <citation type="journal article" date="2012" name="Science">
        <title>Fermentation, hydrogen, and sulfur metabolism in multiple uncultivated bacterial phyla.</title>
        <authorList>
            <person name="Wrighton K.C."/>
            <person name="Thomas B.C."/>
            <person name="Sharon I."/>
            <person name="Miller C.S."/>
            <person name="Castelle C.J."/>
            <person name="VerBerkmoes N.C."/>
            <person name="Wilkins M.J."/>
            <person name="Hettich R.L."/>
            <person name="Lipton M.S."/>
            <person name="Williams K.H."/>
            <person name="Long P.E."/>
            <person name="Banfield J.F."/>
        </authorList>
    </citation>
    <scope>NUCLEOTIDE SEQUENCE [LARGE SCALE GENOMIC DNA]</scope>
</reference>
<organism evidence="1">
    <name type="scientific">uncultured bacterium</name>
    <name type="common">gcode 4</name>
    <dbReference type="NCBI Taxonomy" id="1234023"/>
    <lineage>
        <taxon>Bacteria</taxon>
        <taxon>environmental samples</taxon>
    </lineage>
</organism>
<name>K2FET8_9BACT</name>
<protein>
    <submittedName>
        <fullName evidence="1">Uncharacterized protein</fullName>
    </submittedName>
</protein>
<dbReference type="AlphaFoldDB" id="K2FET8"/>
<evidence type="ECO:0000313" key="1">
    <source>
        <dbReference type="EMBL" id="EKE29726.1"/>
    </source>
</evidence>
<proteinExistence type="predicted"/>
<gene>
    <name evidence="1" type="ORF">ACD_2C00110G0001</name>
</gene>
<sequence length="76" mass="9351">MININDDIFPSSRGTIARWRSRVLSLSWNDFHYRHLRYHVPYTICHFERMREIFNDKSWIPPHFPIIERGLSKIEH</sequence>